<evidence type="ECO:0000256" key="4">
    <source>
        <dbReference type="ARBA" id="ARBA00023242"/>
    </source>
</evidence>
<dbReference type="PROSITE" id="PS50102">
    <property type="entry name" value="RRM"/>
    <property type="match status" value="2"/>
</dbReference>
<dbReference type="InterPro" id="IPR000504">
    <property type="entry name" value="RRM_dom"/>
</dbReference>
<feature type="domain" description="RRM" evidence="7">
    <location>
        <begin position="165"/>
        <end position="259"/>
    </location>
</feature>
<dbReference type="GO" id="GO:0019843">
    <property type="term" value="F:rRNA binding"/>
    <property type="evidence" value="ECO:0007669"/>
    <property type="project" value="TreeGrafter"/>
</dbReference>
<dbReference type="PANTHER" id="PTHR23236:SF25">
    <property type="entry name" value="RNA-BINDING PROTEIN 34"/>
    <property type="match status" value="1"/>
</dbReference>
<reference evidence="8 9" key="1">
    <citation type="submission" date="2020-04" db="EMBL/GenBank/DDBJ databases">
        <authorList>
            <person name="Alioto T."/>
            <person name="Alioto T."/>
            <person name="Gomez Garrido J."/>
        </authorList>
    </citation>
    <scope>NUCLEOTIDE SEQUENCE [LARGE SCALE GENOMIC DNA]</scope>
</reference>
<dbReference type="Proteomes" id="UP000494165">
    <property type="component" value="Unassembled WGS sequence"/>
</dbReference>
<dbReference type="SMART" id="SM00360">
    <property type="entry name" value="RRM"/>
    <property type="match status" value="2"/>
</dbReference>
<dbReference type="InterPro" id="IPR035979">
    <property type="entry name" value="RBD_domain_sf"/>
</dbReference>
<comment type="caution">
    <text evidence="8">The sequence shown here is derived from an EMBL/GenBank/DDBJ whole genome shotgun (WGS) entry which is preliminary data.</text>
</comment>
<evidence type="ECO:0000256" key="3">
    <source>
        <dbReference type="ARBA" id="ARBA00022884"/>
    </source>
</evidence>
<evidence type="ECO:0000313" key="9">
    <source>
        <dbReference type="Proteomes" id="UP000494165"/>
    </source>
</evidence>
<dbReference type="InterPro" id="IPR012677">
    <property type="entry name" value="Nucleotide-bd_a/b_plait_sf"/>
</dbReference>
<dbReference type="EMBL" id="CADEPI010000050">
    <property type="protein sequence ID" value="CAB3370101.1"/>
    <property type="molecule type" value="Genomic_DNA"/>
</dbReference>
<dbReference type="AlphaFoldDB" id="A0A8S1CMJ0"/>
<feature type="compositionally biased region" description="Basic residues" evidence="6">
    <location>
        <begin position="408"/>
        <end position="422"/>
    </location>
</feature>
<dbReference type="CDD" id="cd12395">
    <property type="entry name" value="RRM2_RBM34"/>
    <property type="match status" value="1"/>
</dbReference>
<protein>
    <recommendedName>
        <fullName evidence="7">RRM domain-containing protein</fullName>
    </recommendedName>
</protein>
<accession>A0A8S1CMJ0</accession>
<name>A0A8S1CMJ0_9INSE</name>
<sequence length="442" mass="49618">MGRKSKKSLTGAETPKKVKKELDADSVEVESKEALLNGAANGSPKKKGAKVKTPKKIAVKEEQVKTEQVANSPKKLNKRKSVDPPESPKEKKAQVSKPVKKTPKKKKKALKAKENEPDSSDEELEKEGDLVGEEDVPASDDEDTVEEKRAKYQRVKEIEEEKNTRTIFIGNLPKEISKEKIEQLFKKFGKIESVRYRNAPVADIRVPKKVATIKKDFHSKRTSISALIVFEKIDSVQKALKMNGTVVDGHHIRVDKAVKDKAVDPYSAIFIGNLPLGIEDEKLWQVFGSCGEIDSVRVVRDKNTGFGIGVGYVNFKKSDAVELALMKNGFVLDKRELRVSRCSSNPKSRRKAKSEIRNKFAARYKEDQALKRKKAANREIDAAMKQKKLKVKNEDTSFQGQKVQTGKVAKKSKKEKMNPKKKQIVESLVKSMKKPKKLAKSV</sequence>
<feature type="compositionally biased region" description="Basic and acidic residues" evidence="6">
    <location>
        <begin position="80"/>
        <end position="93"/>
    </location>
</feature>
<dbReference type="OrthoDB" id="442677at2759"/>
<evidence type="ECO:0000256" key="2">
    <source>
        <dbReference type="ARBA" id="ARBA00007077"/>
    </source>
</evidence>
<feature type="compositionally biased region" description="Basic and acidic residues" evidence="6">
    <location>
        <begin position="14"/>
        <end position="33"/>
    </location>
</feature>
<evidence type="ECO:0000256" key="5">
    <source>
        <dbReference type="PROSITE-ProRule" id="PRU00176"/>
    </source>
</evidence>
<feature type="region of interest" description="Disordered" evidence="6">
    <location>
        <begin position="1"/>
        <end position="149"/>
    </location>
</feature>
<keyword evidence="4" id="KW-0539">Nucleus</keyword>
<dbReference type="GO" id="GO:0000463">
    <property type="term" value="P:maturation of LSU-rRNA from tricistronic rRNA transcript (SSU-rRNA, 5.8S rRNA, LSU-rRNA)"/>
    <property type="evidence" value="ECO:0007669"/>
    <property type="project" value="TreeGrafter"/>
</dbReference>
<proteinExistence type="inferred from homology"/>
<keyword evidence="3 5" id="KW-0694">RNA-binding</keyword>
<evidence type="ECO:0000256" key="6">
    <source>
        <dbReference type="SAM" id="MobiDB-lite"/>
    </source>
</evidence>
<feature type="region of interest" description="Disordered" evidence="6">
    <location>
        <begin position="388"/>
        <end position="424"/>
    </location>
</feature>
<comment type="similarity">
    <text evidence="2">Belongs to the RRM RBM34 family.</text>
</comment>
<keyword evidence="9" id="KW-1185">Reference proteome</keyword>
<dbReference type="GO" id="GO:0005730">
    <property type="term" value="C:nucleolus"/>
    <property type="evidence" value="ECO:0007669"/>
    <property type="project" value="UniProtKB-SubCell"/>
</dbReference>
<dbReference type="SUPFAM" id="SSF54928">
    <property type="entry name" value="RNA-binding domain, RBD"/>
    <property type="match status" value="2"/>
</dbReference>
<evidence type="ECO:0000259" key="7">
    <source>
        <dbReference type="PROSITE" id="PS50102"/>
    </source>
</evidence>
<feature type="compositionally biased region" description="Acidic residues" evidence="6">
    <location>
        <begin position="117"/>
        <end position="145"/>
    </location>
</feature>
<dbReference type="CDD" id="cd12394">
    <property type="entry name" value="RRM1_RBM34"/>
    <property type="match status" value="1"/>
</dbReference>
<feature type="domain" description="RRM" evidence="7">
    <location>
        <begin position="267"/>
        <end position="344"/>
    </location>
</feature>
<dbReference type="PANTHER" id="PTHR23236">
    <property type="entry name" value="EUKARYOTIC TRANSLATION INITIATION FACTOR 4B/4H"/>
    <property type="match status" value="1"/>
</dbReference>
<feature type="compositionally biased region" description="Basic residues" evidence="6">
    <location>
        <begin position="98"/>
        <end position="110"/>
    </location>
</feature>
<evidence type="ECO:0000313" key="8">
    <source>
        <dbReference type="EMBL" id="CAB3370101.1"/>
    </source>
</evidence>
<organism evidence="8 9">
    <name type="scientific">Cloeon dipterum</name>
    <dbReference type="NCBI Taxonomy" id="197152"/>
    <lineage>
        <taxon>Eukaryota</taxon>
        <taxon>Metazoa</taxon>
        <taxon>Ecdysozoa</taxon>
        <taxon>Arthropoda</taxon>
        <taxon>Hexapoda</taxon>
        <taxon>Insecta</taxon>
        <taxon>Pterygota</taxon>
        <taxon>Palaeoptera</taxon>
        <taxon>Ephemeroptera</taxon>
        <taxon>Pisciforma</taxon>
        <taxon>Baetidae</taxon>
        <taxon>Cloeon</taxon>
    </lineage>
</organism>
<dbReference type="InterPro" id="IPR034221">
    <property type="entry name" value="RBM34_RRM2"/>
</dbReference>
<feature type="compositionally biased region" description="Basic residues" evidence="6">
    <location>
        <begin position="44"/>
        <end position="57"/>
    </location>
</feature>
<comment type="subcellular location">
    <subcellularLocation>
        <location evidence="1">Nucleus</location>
        <location evidence="1">Nucleolus</location>
    </subcellularLocation>
</comment>
<evidence type="ECO:0000256" key="1">
    <source>
        <dbReference type="ARBA" id="ARBA00004604"/>
    </source>
</evidence>
<dbReference type="Gene3D" id="3.30.70.330">
    <property type="match status" value="2"/>
</dbReference>
<dbReference type="Pfam" id="PF00076">
    <property type="entry name" value="RRM_1"/>
    <property type="match status" value="2"/>
</dbReference>
<gene>
    <name evidence="8" type="ORF">CLODIP_2_CD12117</name>
</gene>